<reference evidence="2" key="1">
    <citation type="journal article" date="2019" name="Int. J. Syst. Evol. Microbiol.">
        <title>The Global Catalogue of Microorganisms (GCM) 10K type strain sequencing project: providing services to taxonomists for standard genome sequencing and annotation.</title>
        <authorList>
            <consortium name="The Broad Institute Genomics Platform"/>
            <consortium name="The Broad Institute Genome Sequencing Center for Infectious Disease"/>
            <person name="Wu L."/>
            <person name="Ma J."/>
        </authorList>
    </citation>
    <scope>NUCLEOTIDE SEQUENCE [LARGE SCALE GENOMIC DNA]</scope>
    <source>
        <strain evidence="2">CCUG 37865</strain>
    </source>
</reference>
<sequence>MDTFQKNYWSLYLDFIRDFEGLIYRGYSLPYFCHLPSYLFPNTNLIQTLKKPEYSKNITNQLHFQKDFQKVFNQFVQSHTLKQPNKVKGKVVIHIDKLLRFTTPAIMSHFDPKQTILLSNGKLSGKPAASTAEVKQAKKNSKAVPLNTVTIHQSKVKNNHPANFKMTNKMVTLSLDNYGRNIDRDISLVQNEAVKLLKKYEGHHLYSNNAFKKWLVNNLKVVMLQIDATQRFLKHIAVSCVVVSTTHSYVNRILAVVAASKGIPSICMQHGIIASELGYLPKVATVDAVYGQYEKAWFLTHGAPEGSVEIIGHPRFDQIFQKSKVQRAVFQSKLGLDPKRKTVMIAVRGQEDIEQWRKLIQILSKNIALNILVKNYPSRSPHELTKEFPHVHSTMNYHLYDIFANVDAVIAYPSTVGLEAMISNKPVFILDKDVNGNTAYYQRLDHLMQKNTRELANQVVQYFTNPSAKKLADAKRLAFLQYAYNTEKKSMERLTGLIQRLTR</sequence>
<proteinExistence type="predicted"/>
<keyword evidence="2" id="KW-1185">Reference proteome</keyword>
<comment type="caution">
    <text evidence="1">The sequence shown here is derived from an EMBL/GenBank/DDBJ whole genome shotgun (WGS) entry which is preliminary data.</text>
</comment>
<evidence type="ECO:0000313" key="2">
    <source>
        <dbReference type="Proteomes" id="UP001595882"/>
    </source>
</evidence>
<dbReference type="Gene3D" id="3.40.50.12580">
    <property type="match status" value="1"/>
</dbReference>
<organism evidence="1 2">
    <name type="scientific">Gracilibacillus xinjiangensis</name>
    <dbReference type="NCBI Taxonomy" id="1193282"/>
    <lineage>
        <taxon>Bacteria</taxon>
        <taxon>Bacillati</taxon>
        <taxon>Bacillota</taxon>
        <taxon>Bacilli</taxon>
        <taxon>Bacillales</taxon>
        <taxon>Bacillaceae</taxon>
        <taxon>Gracilibacillus</taxon>
    </lineage>
</organism>
<gene>
    <name evidence="1" type="ORF">ACFOY7_12610</name>
</gene>
<accession>A0ABV8WVK6</accession>
<dbReference type="SUPFAM" id="SSF53756">
    <property type="entry name" value="UDP-Glycosyltransferase/glycogen phosphorylase"/>
    <property type="match status" value="1"/>
</dbReference>
<dbReference type="RefSeq" id="WP_390252450.1">
    <property type="nucleotide sequence ID" value="NZ_JBHSDT010000008.1"/>
</dbReference>
<dbReference type="Pfam" id="PF02684">
    <property type="entry name" value="LpxB"/>
    <property type="match status" value="1"/>
</dbReference>
<name>A0ABV8WVK6_9BACI</name>
<protein>
    <recommendedName>
        <fullName evidence="3">Lipid-A-disaccharide synthase</fullName>
    </recommendedName>
</protein>
<dbReference type="EMBL" id="JBHSDT010000008">
    <property type="protein sequence ID" value="MFC4403911.1"/>
    <property type="molecule type" value="Genomic_DNA"/>
</dbReference>
<dbReference type="InterPro" id="IPR003835">
    <property type="entry name" value="Glyco_trans_19"/>
</dbReference>
<dbReference type="InterPro" id="IPR043148">
    <property type="entry name" value="TagF_C"/>
</dbReference>
<evidence type="ECO:0000313" key="1">
    <source>
        <dbReference type="EMBL" id="MFC4403911.1"/>
    </source>
</evidence>
<evidence type="ECO:0008006" key="3">
    <source>
        <dbReference type="Google" id="ProtNLM"/>
    </source>
</evidence>
<dbReference type="Proteomes" id="UP001595882">
    <property type="component" value="Unassembled WGS sequence"/>
</dbReference>